<dbReference type="EMBL" id="LVLJ01000686">
    <property type="protein sequence ID" value="OAE33119.1"/>
    <property type="molecule type" value="Genomic_DNA"/>
</dbReference>
<sequence>MPENYRNTDSASIREVAGQWIREAKSLGNLRVEQEVRQALKDLYGVDIVEKVEELSKFLDNLDSGRGKITRESASRRTLVIVVVRHWAHPQSPGAKVNEMGTYSSSTILNTSFLLPSASSLLTADAALRGPDLTIYIFGTTPPAPNATIVATYPPGLRPSDVTPYPVGVPIVGDNPIRLTTSKQSQIVGRFKSAYMDRRQG</sequence>
<evidence type="ECO:0000313" key="2">
    <source>
        <dbReference type="Proteomes" id="UP000077202"/>
    </source>
</evidence>
<evidence type="ECO:0000313" key="1">
    <source>
        <dbReference type="EMBL" id="OAE33119.1"/>
    </source>
</evidence>
<dbReference type="AlphaFoldDB" id="A0A176WJB5"/>
<dbReference type="Proteomes" id="UP000077202">
    <property type="component" value="Unassembled WGS sequence"/>
</dbReference>
<gene>
    <name evidence="1" type="ORF">AXG93_4509s1000</name>
</gene>
<comment type="caution">
    <text evidence="1">The sequence shown here is derived from an EMBL/GenBank/DDBJ whole genome shotgun (WGS) entry which is preliminary data.</text>
</comment>
<keyword evidence="2" id="KW-1185">Reference proteome</keyword>
<proteinExistence type="predicted"/>
<organism evidence="1 2">
    <name type="scientific">Marchantia polymorpha subsp. ruderalis</name>
    <dbReference type="NCBI Taxonomy" id="1480154"/>
    <lineage>
        <taxon>Eukaryota</taxon>
        <taxon>Viridiplantae</taxon>
        <taxon>Streptophyta</taxon>
        <taxon>Embryophyta</taxon>
        <taxon>Marchantiophyta</taxon>
        <taxon>Marchantiopsida</taxon>
        <taxon>Marchantiidae</taxon>
        <taxon>Marchantiales</taxon>
        <taxon>Marchantiaceae</taxon>
        <taxon>Marchantia</taxon>
    </lineage>
</organism>
<name>A0A176WJB5_MARPO</name>
<protein>
    <submittedName>
        <fullName evidence="1">Uncharacterized protein</fullName>
    </submittedName>
</protein>
<reference evidence="1" key="1">
    <citation type="submission" date="2016-03" db="EMBL/GenBank/DDBJ databases">
        <title>Mechanisms controlling the formation of the plant cell surface in tip-growing cells are functionally conserved among land plants.</title>
        <authorList>
            <person name="Honkanen S."/>
            <person name="Jones V.A."/>
            <person name="Morieri G."/>
            <person name="Champion C."/>
            <person name="Hetherington A.J."/>
            <person name="Kelly S."/>
            <person name="Saint-Marcoux D."/>
            <person name="Proust H."/>
            <person name="Prescott H."/>
            <person name="Dolan L."/>
        </authorList>
    </citation>
    <scope>NUCLEOTIDE SEQUENCE [LARGE SCALE GENOMIC DNA]</scope>
    <source>
        <tissue evidence="1">Whole gametophyte</tissue>
    </source>
</reference>
<accession>A0A176WJB5</accession>